<evidence type="ECO:0000259" key="5">
    <source>
        <dbReference type="PROSITE" id="PS50977"/>
    </source>
</evidence>
<dbReference type="OrthoDB" id="9796019at2"/>
<dbReference type="InterPro" id="IPR036271">
    <property type="entry name" value="Tet_transcr_reg_TetR-rel_C_sf"/>
</dbReference>
<dbReference type="InterPro" id="IPR009057">
    <property type="entry name" value="Homeodomain-like_sf"/>
</dbReference>
<evidence type="ECO:0000313" key="7">
    <source>
        <dbReference type="Proteomes" id="UP000216998"/>
    </source>
</evidence>
<comment type="caution">
    <text evidence="6">The sequence shown here is derived from an EMBL/GenBank/DDBJ whole genome shotgun (WGS) entry which is preliminary data.</text>
</comment>
<dbReference type="PROSITE" id="PS50977">
    <property type="entry name" value="HTH_TETR_2"/>
    <property type="match status" value="1"/>
</dbReference>
<accession>A0A255ZB27</accession>
<sequence>MTPRQRGRPAARDGGVDPQVILSHALDMVEQGGLDALTMRALAARSGVTPMTIYHHFHDQDGLIKSMAERAFAAVAVPKAATGRTAIAELLGAYHATIIRHPALLLAVFRRPAAHPVQALVLTDTLEQLVTGMGLPPDSARRWTHILIDHTHGAALAVAREGTLPSQVLAVTADHAAAVALLLGGLAAAGRT</sequence>
<dbReference type="PANTHER" id="PTHR30055:SF234">
    <property type="entry name" value="HTH-TYPE TRANSCRIPTIONAL REGULATOR BETI"/>
    <property type="match status" value="1"/>
</dbReference>
<keyword evidence="1" id="KW-0805">Transcription regulation</keyword>
<proteinExistence type="predicted"/>
<evidence type="ECO:0000313" key="6">
    <source>
        <dbReference type="EMBL" id="OYQ37810.1"/>
    </source>
</evidence>
<dbReference type="SUPFAM" id="SSF48498">
    <property type="entry name" value="Tetracyclin repressor-like, C-terminal domain"/>
    <property type="match status" value="1"/>
</dbReference>
<dbReference type="GO" id="GO:0000976">
    <property type="term" value="F:transcription cis-regulatory region binding"/>
    <property type="evidence" value="ECO:0007669"/>
    <property type="project" value="TreeGrafter"/>
</dbReference>
<gene>
    <name evidence="6" type="ORF">CHU95_00420</name>
</gene>
<dbReference type="InterPro" id="IPR050109">
    <property type="entry name" value="HTH-type_TetR-like_transc_reg"/>
</dbReference>
<dbReference type="Gene3D" id="1.10.357.10">
    <property type="entry name" value="Tetracycline Repressor, domain 2"/>
    <property type="match status" value="1"/>
</dbReference>
<dbReference type="GO" id="GO:0003700">
    <property type="term" value="F:DNA-binding transcription factor activity"/>
    <property type="evidence" value="ECO:0007669"/>
    <property type="project" value="TreeGrafter"/>
</dbReference>
<dbReference type="Pfam" id="PF00440">
    <property type="entry name" value="TetR_N"/>
    <property type="match status" value="1"/>
</dbReference>
<dbReference type="InterPro" id="IPR001647">
    <property type="entry name" value="HTH_TetR"/>
</dbReference>
<name>A0A255ZB27_9PROT</name>
<reference evidence="6 7" key="1">
    <citation type="submission" date="2017-07" db="EMBL/GenBank/DDBJ databases">
        <title>Niveispirillum cyanobacteriorum sp. nov., isolated from cyanobacterial aggregates in a eutrophic lake.</title>
        <authorList>
            <person name="Cai H."/>
        </authorList>
    </citation>
    <scope>NUCLEOTIDE SEQUENCE [LARGE SCALE GENOMIC DNA]</scope>
    <source>
        <strain evidence="7">TH1-14</strain>
    </source>
</reference>
<evidence type="ECO:0000256" key="3">
    <source>
        <dbReference type="ARBA" id="ARBA00023163"/>
    </source>
</evidence>
<feature type="domain" description="HTH tetR-type" evidence="5">
    <location>
        <begin position="15"/>
        <end position="75"/>
    </location>
</feature>
<dbReference type="AlphaFoldDB" id="A0A255ZB27"/>
<dbReference type="PANTHER" id="PTHR30055">
    <property type="entry name" value="HTH-TYPE TRANSCRIPTIONAL REGULATOR RUTR"/>
    <property type="match status" value="1"/>
</dbReference>
<evidence type="ECO:0000256" key="2">
    <source>
        <dbReference type="ARBA" id="ARBA00023125"/>
    </source>
</evidence>
<dbReference type="EMBL" id="NOXU01000010">
    <property type="protein sequence ID" value="OYQ37810.1"/>
    <property type="molecule type" value="Genomic_DNA"/>
</dbReference>
<keyword evidence="7" id="KW-1185">Reference proteome</keyword>
<protein>
    <recommendedName>
        <fullName evidence="5">HTH tetR-type domain-containing protein</fullName>
    </recommendedName>
</protein>
<evidence type="ECO:0000256" key="4">
    <source>
        <dbReference type="PROSITE-ProRule" id="PRU00335"/>
    </source>
</evidence>
<evidence type="ECO:0000256" key="1">
    <source>
        <dbReference type="ARBA" id="ARBA00023015"/>
    </source>
</evidence>
<dbReference type="PRINTS" id="PR00455">
    <property type="entry name" value="HTHTETR"/>
</dbReference>
<organism evidence="6 7">
    <name type="scientific">Niveispirillum lacus</name>
    <dbReference type="NCBI Taxonomy" id="1981099"/>
    <lineage>
        <taxon>Bacteria</taxon>
        <taxon>Pseudomonadati</taxon>
        <taxon>Pseudomonadota</taxon>
        <taxon>Alphaproteobacteria</taxon>
        <taxon>Rhodospirillales</taxon>
        <taxon>Azospirillaceae</taxon>
        <taxon>Niveispirillum</taxon>
    </lineage>
</organism>
<keyword evidence="2 4" id="KW-0238">DNA-binding</keyword>
<dbReference type="SUPFAM" id="SSF46689">
    <property type="entry name" value="Homeodomain-like"/>
    <property type="match status" value="1"/>
</dbReference>
<feature type="DNA-binding region" description="H-T-H motif" evidence="4">
    <location>
        <begin position="38"/>
        <end position="57"/>
    </location>
</feature>
<dbReference type="Proteomes" id="UP000216998">
    <property type="component" value="Unassembled WGS sequence"/>
</dbReference>
<keyword evidence="3" id="KW-0804">Transcription</keyword>